<evidence type="ECO:0000313" key="3">
    <source>
        <dbReference type="Proteomes" id="UP001175211"/>
    </source>
</evidence>
<keyword evidence="1" id="KW-0472">Membrane</keyword>
<evidence type="ECO:0000256" key="1">
    <source>
        <dbReference type="SAM" id="Phobius"/>
    </source>
</evidence>
<keyword evidence="1" id="KW-0812">Transmembrane</keyword>
<dbReference type="Proteomes" id="UP001175211">
    <property type="component" value="Unassembled WGS sequence"/>
</dbReference>
<feature type="transmembrane region" description="Helical" evidence="1">
    <location>
        <begin position="6"/>
        <end position="26"/>
    </location>
</feature>
<name>A0AA39NR91_ARMTA</name>
<evidence type="ECO:0000313" key="2">
    <source>
        <dbReference type="EMBL" id="KAK0470387.1"/>
    </source>
</evidence>
<reference evidence="2" key="1">
    <citation type="submission" date="2023-06" db="EMBL/GenBank/DDBJ databases">
        <authorList>
            <consortium name="Lawrence Berkeley National Laboratory"/>
            <person name="Ahrendt S."/>
            <person name="Sahu N."/>
            <person name="Indic B."/>
            <person name="Wong-Bajracharya J."/>
            <person name="Merenyi Z."/>
            <person name="Ke H.-M."/>
            <person name="Monk M."/>
            <person name="Kocsube S."/>
            <person name="Drula E."/>
            <person name="Lipzen A."/>
            <person name="Balint B."/>
            <person name="Henrissat B."/>
            <person name="Andreopoulos B."/>
            <person name="Martin F.M."/>
            <person name="Harder C.B."/>
            <person name="Rigling D."/>
            <person name="Ford K.L."/>
            <person name="Foster G.D."/>
            <person name="Pangilinan J."/>
            <person name="Papanicolaou A."/>
            <person name="Barry K."/>
            <person name="LaButti K."/>
            <person name="Viragh M."/>
            <person name="Koriabine M."/>
            <person name="Yan M."/>
            <person name="Riley R."/>
            <person name="Champramary S."/>
            <person name="Plett K.L."/>
            <person name="Tsai I.J."/>
            <person name="Slot J."/>
            <person name="Sipos G."/>
            <person name="Plett J."/>
            <person name="Nagy L.G."/>
            <person name="Grigoriev I.V."/>
        </authorList>
    </citation>
    <scope>NUCLEOTIDE SEQUENCE</scope>
    <source>
        <strain evidence="2">CCBAS 213</strain>
    </source>
</reference>
<dbReference type="AlphaFoldDB" id="A0AA39NR91"/>
<sequence length="167" mass="18239">MGLKVHTSSFSILVSLFLSLLSSSIWQRSNCFILFSILSCWLYTRWSIASVLIVFSPDIITVSSCARACAHSLSLPSPAVAPLLVYSCMAVMVSSISSCSFASFSLMFMLDMWSLQFPTGVPKKSSSSPSQFLLDPVEEFECAGDVLREGTALGWSLSFGRAIFFLT</sequence>
<keyword evidence="1" id="KW-1133">Transmembrane helix</keyword>
<organism evidence="2 3">
    <name type="scientific">Armillaria tabescens</name>
    <name type="common">Ringless honey mushroom</name>
    <name type="synonym">Agaricus tabescens</name>
    <dbReference type="NCBI Taxonomy" id="1929756"/>
    <lineage>
        <taxon>Eukaryota</taxon>
        <taxon>Fungi</taxon>
        <taxon>Dikarya</taxon>
        <taxon>Basidiomycota</taxon>
        <taxon>Agaricomycotina</taxon>
        <taxon>Agaricomycetes</taxon>
        <taxon>Agaricomycetidae</taxon>
        <taxon>Agaricales</taxon>
        <taxon>Marasmiineae</taxon>
        <taxon>Physalacriaceae</taxon>
        <taxon>Desarmillaria</taxon>
    </lineage>
</organism>
<dbReference type="GeneID" id="85354566"/>
<protein>
    <submittedName>
        <fullName evidence="2">Uncharacterized protein</fullName>
    </submittedName>
</protein>
<feature type="transmembrane region" description="Helical" evidence="1">
    <location>
        <begin position="83"/>
        <end position="110"/>
    </location>
</feature>
<accession>A0AA39NR91</accession>
<proteinExistence type="predicted"/>
<gene>
    <name evidence="2" type="ORF">EV420DRAFT_1500312</name>
</gene>
<keyword evidence="3" id="KW-1185">Reference proteome</keyword>
<comment type="caution">
    <text evidence="2">The sequence shown here is derived from an EMBL/GenBank/DDBJ whole genome shotgun (WGS) entry which is preliminary data.</text>
</comment>
<dbReference type="EMBL" id="JAUEPS010000001">
    <property type="protein sequence ID" value="KAK0470387.1"/>
    <property type="molecule type" value="Genomic_DNA"/>
</dbReference>
<feature type="transmembrane region" description="Helical" evidence="1">
    <location>
        <begin position="33"/>
        <end position="55"/>
    </location>
</feature>
<dbReference type="RefSeq" id="XP_060340180.1">
    <property type="nucleotide sequence ID" value="XM_060471018.1"/>
</dbReference>